<dbReference type="OrthoDB" id="8117402at2759"/>
<reference evidence="12" key="1">
    <citation type="submission" date="2017-03" db="EMBL/GenBank/DDBJ databases">
        <title>Genomes of endolithic fungi from Antarctica.</title>
        <authorList>
            <person name="Coleine C."/>
            <person name="Masonjones S."/>
            <person name="Stajich J.E."/>
        </authorList>
    </citation>
    <scope>NUCLEOTIDE SEQUENCE [LARGE SCALE GENOMIC DNA]</scope>
    <source>
        <strain evidence="12">CCFEE 5527</strain>
    </source>
</reference>
<dbReference type="SUPFAM" id="SSF57667">
    <property type="entry name" value="beta-beta-alpha zinc fingers"/>
    <property type="match status" value="1"/>
</dbReference>
<evidence type="ECO:0000313" key="12">
    <source>
        <dbReference type="Proteomes" id="UP000192596"/>
    </source>
</evidence>
<dbReference type="STRING" id="1507870.A0A1V8TT53"/>
<proteinExistence type="predicted"/>
<dbReference type="EMBL" id="NAJO01000002">
    <property type="protein sequence ID" value="OQO14513.1"/>
    <property type="molecule type" value="Genomic_DNA"/>
</dbReference>
<keyword evidence="6" id="KW-0804">Transcription</keyword>
<comment type="caution">
    <text evidence="11">The sequence shown here is derived from an EMBL/GenBank/DDBJ whole genome shotgun (WGS) entry which is preliminary data.</text>
</comment>
<evidence type="ECO:0000256" key="9">
    <source>
        <dbReference type="SAM" id="MobiDB-lite"/>
    </source>
</evidence>
<evidence type="ECO:0000256" key="7">
    <source>
        <dbReference type="ARBA" id="ARBA00023242"/>
    </source>
</evidence>
<evidence type="ECO:0000256" key="2">
    <source>
        <dbReference type="ARBA" id="ARBA00022723"/>
    </source>
</evidence>
<dbReference type="Proteomes" id="UP000192596">
    <property type="component" value="Unassembled WGS sequence"/>
</dbReference>
<dbReference type="PANTHER" id="PTHR46179:SF13">
    <property type="entry name" value="C2H2-TYPE DOMAIN-CONTAINING PROTEIN"/>
    <property type="match status" value="1"/>
</dbReference>
<dbReference type="Gene3D" id="3.30.160.60">
    <property type="entry name" value="Classic Zinc Finger"/>
    <property type="match status" value="1"/>
</dbReference>
<feature type="region of interest" description="Disordered" evidence="9">
    <location>
        <begin position="349"/>
        <end position="377"/>
    </location>
</feature>
<dbReference type="PANTHER" id="PTHR46179">
    <property type="entry name" value="ZINC FINGER PROTEIN"/>
    <property type="match status" value="1"/>
</dbReference>
<sequence>MASRHRSTHFTSNADNDIRCSYPSCTFTFATTNDMKTHKLTDPAHHYCRKCDTDCLDWSDLTQHRIDAMAPWLELHKDHPAIYNKNPKHIVCEFCGEDFKSFGGRKEHRKNMHTALQKVACGGCGKVFEGASWMIKHLEGGGCQVVPRWKFLQWVQAKYVQDELDKAGCWGELNENLARNPKFAFPAAGARPGAIEEGSEPDREEGGVLLDLVDEAQEGGVRPLDVEVELVEVHGKRVPLTRANLEQWPKMPKKEDGRQVHEYLEKLKIGEGGKQTEGDLKSPTSDFTSRRGGIKVQSGSIGTIFSPPPTPSYNTSRTAIDEDVDDDDTASVATAQASAVLARQPDWLSKAQKPAPPAKAWGTPNTTRALFPAARPTPPDAIARARNAERAVATQPRDIRETRFWDPTDPSYDAERFFDPLLERYQCPFPGCDTEPVLTPTDLHDHFSIAHMRTKWRCEVPSCFKTFRTASALVAHCESASKCGVRGWGGLKTMLDTATGGFLASKRLPEPVIYRPDNAVVKAGKPAVDGLMPTMFKGTVPGRKVEGQVWASGW</sequence>
<accession>A0A1V8TT53</accession>
<dbReference type="GO" id="GO:0008270">
    <property type="term" value="F:zinc ion binding"/>
    <property type="evidence" value="ECO:0007669"/>
    <property type="project" value="UniProtKB-KW"/>
</dbReference>
<keyword evidence="2" id="KW-0479">Metal-binding</keyword>
<evidence type="ECO:0000256" key="1">
    <source>
        <dbReference type="ARBA" id="ARBA00004123"/>
    </source>
</evidence>
<dbReference type="AlphaFoldDB" id="A0A1V8TT53"/>
<keyword evidence="3 8" id="KW-0863">Zinc-finger</keyword>
<feature type="region of interest" description="Disordered" evidence="9">
    <location>
        <begin position="273"/>
        <end position="293"/>
    </location>
</feature>
<protein>
    <recommendedName>
        <fullName evidence="10">C2H2-type domain-containing protein</fullName>
    </recommendedName>
</protein>
<dbReference type="InterPro" id="IPR036236">
    <property type="entry name" value="Znf_C2H2_sf"/>
</dbReference>
<dbReference type="InterPro" id="IPR013087">
    <property type="entry name" value="Znf_C2H2_type"/>
</dbReference>
<dbReference type="PROSITE" id="PS00028">
    <property type="entry name" value="ZINC_FINGER_C2H2_1"/>
    <property type="match status" value="1"/>
</dbReference>
<evidence type="ECO:0000313" key="11">
    <source>
        <dbReference type="EMBL" id="OQO14513.1"/>
    </source>
</evidence>
<dbReference type="InParanoid" id="A0A1V8TT53"/>
<evidence type="ECO:0000256" key="8">
    <source>
        <dbReference type="PROSITE-ProRule" id="PRU00042"/>
    </source>
</evidence>
<keyword evidence="4" id="KW-0862">Zinc</keyword>
<organism evidence="11 12">
    <name type="scientific">Cryoendolithus antarcticus</name>
    <dbReference type="NCBI Taxonomy" id="1507870"/>
    <lineage>
        <taxon>Eukaryota</taxon>
        <taxon>Fungi</taxon>
        <taxon>Dikarya</taxon>
        <taxon>Ascomycota</taxon>
        <taxon>Pezizomycotina</taxon>
        <taxon>Dothideomycetes</taxon>
        <taxon>Dothideomycetidae</taxon>
        <taxon>Cladosporiales</taxon>
        <taxon>Cladosporiaceae</taxon>
        <taxon>Cryoendolithus</taxon>
    </lineage>
</organism>
<evidence type="ECO:0000256" key="6">
    <source>
        <dbReference type="ARBA" id="ARBA00023163"/>
    </source>
</evidence>
<name>A0A1V8TT53_9PEZI</name>
<keyword evidence="12" id="KW-1185">Reference proteome</keyword>
<evidence type="ECO:0000256" key="5">
    <source>
        <dbReference type="ARBA" id="ARBA00023015"/>
    </source>
</evidence>
<keyword evidence="5" id="KW-0805">Transcription regulation</keyword>
<evidence type="ECO:0000256" key="4">
    <source>
        <dbReference type="ARBA" id="ARBA00022833"/>
    </source>
</evidence>
<dbReference type="PROSITE" id="PS50157">
    <property type="entry name" value="ZINC_FINGER_C2H2_2"/>
    <property type="match status" value="1"/>
</dbReference>
<dbReference type="GO" id="GO:0005634">
    <property type="term" value="C:nucleus"/>
    <property type="evidence" value="ECO:0007669"/>
    <property type="project" value="UniProtKB-SubCell"/>
</dbReference>
<evidence type="ECO:0000256" key="3">
    <source>
        <dbReference type="ARBA" id="ARBA00022771"/>
    </source>
</evidence>
<dbReference type="SMART" id="SM00355">
    <property type="entry name" value="ZnF_C2H2"/>
    <property type="match status" value="5"/>
</dbReference>
<dbReference type="GO" id="GO:0006357">
    <property type="term" value="P:regulation of transcription by RNA polymerase II"/>
    <property type="evidence" value="ECO:0007669"/>
    <property type="project" value="TreeGrafter"/>
</dbReference>
<feature type="domain" description="C2H2-type" evidence="10">
    <location>
        <begin position="90"/>
        <end position="118"/>
    </location>
</feature>
<evidence type="ECO:0000259" key="10">
    <source>
        <dbReference type="PROSITE" id="PS50157"/>
    </source>
</evidence>
<keyword evidence="7" id="KW-0539">Nucleus</keyword>
<gene>
    <name evidence="11" type="ORF">B0A48_01391</name>
</gene>
<dbReference type="InterPro" id="IPR051061">
    <property type="entry name" value="Zinc_finger_trans_reg"/>
</dbReference>
<comment type="subcellular location">
    <subcellularLocation>
        <location evidence="1">Nucleus</location>
    </subcellularLocation>
</comment>